<dbReference type="PRINTS" id="PR00701">
    <property type="entry name" value="60KDINNERMP"/>
</dbReference>
<dbReference type="Pfam" id="PF14849">
    <property type="entry name" value="YidC_periplas"/>
    <property type="match status" value="1"/>
</dbReference>
<dbReference type="Gene3D" id="2.70.98.90">
    <property type="match status" value="1"/>
</dbReference>
<comment type="similarity">
    <text evidence="2 13">Belongs to the OXA1/ALB3/YidC family. Type 1 subfamily.</text>
</comment>
<dbReference type="GO" id="GO:0051205">
    <property type="term" value="P:protein insertion into membrane"/>
    <property type="evidence" value="ECO:0007669"/>
    <property type="project" value="TreeGrafter"/>
</dbReference>
<evidence type="ECO:0000313" key="17">
    <source>
        <dbReference type="EMBL" id="MBO8464588.1"/>
    </source>
</evidence>
<evidence type="ECO:0000313" key="18">
    <source>
        <dbReference type="Proteomes" id="UP000823597"/>
    </source>
</evidence>
<evidence type="ECO:0000256" key="9">
    <source>
        <dbReference type="ARBA" id="ARBA00023136"/>
    </source>
</evidence>
<evidence type="ECO:0000256" key="2">
    <source>
        <dbReference type="ARBA" id="ARBA00010527"/>
    </source>
</evidence>
<evidence type="ECO:0000256" key="13">
    <source>
        <dbReference type="HAMAP-Rule" id="MF_01810"/>
    </source>
</evidence>
<feature type="compositionally biased region" description="Basic and acidic residues" evidence="14">
    <location>
        <begin position="620"/>
        <end position="630"/>
    </location>
</feature>
<dbReference type="Pfam" id="PF02096">
    <property type="entry name" value="60KD_IMP"/>
    <property type="match status" value="1"/>
</dbReference>
<evidence type="ECO:0000259" key="15">
    <source>
        <dbReference type="Pfam" id="PF02096"/>
    </source>
</evidence>
<dbReference type="InterPro" id="IPR038221">
    <property type="entry name" value="YidC_periplasmic_sf"/>
</dbReference>
<evidence type="ECO:0000256" key="3">
    <source>
        <dbReference type="ARBA" id="ARBA00015325"/>
    </source>
</evidence>
<dbReference type="InterPro" id="IPR028055">
    <property type="entry name" value="YidC/Oxa/ALB_C"/>
</dbReference>
<keyword evidence="8 13" id="KW-1133">Transmembrane helix</keyword>
<dbReference type="InterPro" id="IPR047196">
    <property type="entry name" value="YidC_ALB_C"/>
</dbReference>
<dbReference type="EMBL" id="JADIME010000013">
    <property type="protein sequence ID" value="MBO8464588.1"/>
    <property type="molecule type" value="Genomic_DNA"/>
</dbReference>
<evidence type="ECO:0000256" key="10">
    <source>
        <dbReference type="ARBA" id="ARBA00023186"/>
    </source>
</evidence>
<evidence type="ECO:0000256" key="14">
    <source>
        <dbReference type="SAM" id="MobiDB-lite"/>
    </source>
</evidence>
<dbReference type="InterPro" id="IPR028053">
    <property type="entry name" value="Membr_insert_YidC_N"/>
</dbReference>
<dbReference type="GO" id="GO:0005886">
    <property type="term" value="C:plasma membrane"/>
    <property type="evidence" value="ECO:0007669"/>
    <property type="project" value="UniProtKB-SubCell"/>
</dbReference>
<feature type="transmembrane region" description="Helical" evidence="13">
    <location>
        <begin position="537"/>
        <end position="554"/>
    </location>
</feature>
<keyword evidence="5 13" id="KW-1003">Cell membrane</keyword>
<evidence type="ECO:0000256" key="8">
    <source>
        <dbReference type="ARBA" id="ARBA00022989"/>
    </source>
</evidence>
<dbReference type="PANTHER" id="PTHR12428">
    <property type="entry name" value="OXA1"/>
    <property type="match status" value="1"/>
</dbReference>
<comment type="subcellular location">
    <subcellularLocation>
        <location evidence="1">Cell inner membrane</location>
        <topology evidence="1">Multi-pass membrane protein</topology>
    </subcellularLocation>
    <subcellularLocation>
        <location evidence="13">Cell membrane</location>
        <topology evidence="13">Multi-pass membrane protein</topology>
    </subcellularLocation>
</comment>
<dbReference type="Proteomes" id="UP000823597">
    <property type="component" value="Unassembled WGS sequence"/>
</dbReference>
<dbReference type="InterPro" id="IPR019998">
    <property type="entry name" value="Membr_insert_YidC"/>
</dbReference>
<accession>A0A9D9I2C5</accession>
<comment type="caution">
    <text evidence="17">The sequence shown here is derived from an EMBL/GenBank/DDBJ whole genome shotgun (WGS) entry which is preliminary data.</text>
</comment>
<evidence type="ECO:0000256" key="12">
    <source>
        <dbReference type="ARBA" id="ARBA00033342"/>
    </source>
</evidence>
<keyword evidence="4 13" id="KW-0813">Transport</keyword>
<dbReference type="AlphaFoldDB" id="A0A9D9I2C5"/>
<dbReference type="InterPro" id="IPR001708">
    <property type="entry name" value="YidC/ALB3/OXA1/COX18"/>
</dbReference>
<evidence type="ECO:0000259" key="16">
    <source>
        <dbReference type="Pfam" id="PF14849"/>
    </source>
</evidence>
<name>A0A9D9I2C5_9BACT</name>
<dbReference type="PANTHER" id="PTHR12428:SF65">
    <property type="entry name" value="CYTOCHROME C OXIDASE ASSEMBLY PROTEIN COX18, MITOCHONDRIAL"/>
    <property type="match status" value="1"/>
</dbReference>
<feature type="region of interest" description="Disordered" evidence="14">
    <location>
        <begin position="605"/>
        <end position="630"/>
    </location>
</feature>
<feature type="domain" description="Membrane insertase YidC/Oxa/ALB C-terminal" evidence="15">
    <location>
        <begin position="378"/>
        <end position="577"/>
    </location>
</feature>
<dbReference type="NCBIfam" id="NF002356">
    <property type="entry name" value="PRK01318.2-3"/>
    <property type="match status" value="1"/>
</dbReference>
<comment type="subunit">
    <text evidence="13">Interacts with the Sec translocase complex via SecD. Specifically interacts with transmembrane segments of nascent integral membrane proteins during membrane integration.</text>
</comment>
<reference evidence="17" key="2">
    <citation type="journal article" date="2021" name="PeerJ">
        <title>Extensive microbial diversity within the chicken gut microbiome revealed by metagenomics and culture.</title>
        <authorList>
            <person name="Gilroy R."/>
            <person name="Ravi A."/>
            <person name="Getino M."/>
            <person name="Pursley I."/>
            <person name="Horton D.L."/>
            <person name="Alikhan N.F."/>
            <person name="Baker D."/>
            <person name="Gharbi K."/>
            <person name="Hall N."/>
            <person name="Watson M."/>
            <person name="Adriaenssens E.M."/>
            <person name="Foster-Nyarko E."/>
            <person name="Jarju S."/>
            <person name="Secka A."/>
            <person name="Antonio M."/>
            <person name="Oren A."/>
            <person name="Chaudhuri R.R."/>
            <person name="La Ragione R."/>
            <person name="Hildebrand F."/>
            <person name="Pallen M.J."/>
        </authorList>
    </citation>
    <scope>NUCLEOTIDE SEQUENCE</scope>
    <source>
        <strain evidence="17">10037</strain>
    </source>
</reference>
<dbReference type="NCBIfam" id="TIGR03592">
    <property type="entry name" value="yidC_oxa1_cterm"/>
    <property type="match status" value="1"/>
</dbReference>
<evidence type="ECO:0000256" key="5">
    <source>
        <dbReference type="ARBA" id="ARBA00022475"/>
    </source>
</evidence>
<evidence type="ECO:0000256" key="6">
    <source>
        <dbReference type="ARBA" id="ARBA00022692"/>
    </source>
</evidence>
<feature type="transmembrane region" description="Helical" evidence="13">
    <location>
        <begin position="374"/>
        <end position="393"/>
    </location>
</feature>
<dbReference type="HAMAP" id="MF_01810">
    <property type="entry name" value="YidC_type1"/>
    <property type="match status" value="1"/>
</dbReference>
<comment type="function">
    <text evidence="13">Required for the insertion and/or proper folding and/or complex formation of integral membrane proteins into the membrane. Involved in integration of membrane proteins that insert both dependently and independently of the Sec translocase complex, as well as at least some lipoproteins. Aids folding of multispanning membrane proteins.</text>
</comment>
<sequence>MKRSSIVGFALIGIILLGFSWYNSVQFNKRQREAFVADSIAAARLAEQMRAEQAASGIADSAAAFAGQPQGQQSVAEPAVYKDSLMEAAFRKPAEYYTIENDKLSVDFTTKGAQMYSALIKPYYRYDSTALYFIRPGKSNYNVRFFTDQSISTEDLVFDLAEKTDTSITMRLNFQNGGYLEQKYWLEPGSFVVKNNMALVGMEGIIPRNVTALDIDWELDVPRIEKSYKTERQYSRMDYKYPGEKKIEKLGKNGRDVVDERIGTRISWFTFQQHFFSAFMVSDRDFSSGEFSMVFHEENDPDSTLMACAANVSVDYDPGQRVDYPFDFYIGPNHYQTLKASGDGFENIVQLGGWLASKINKWVIIPFFNWLHEYIASFGIIILLMTICIKLVLSPLTFKSYSSSAKMGVIKPEVDKLNAKYPKPEDAMKKQQALMELYKRAGISPMGGCLPMLLQLPILYAMFRFFPTSFELRQQGFLWVDDLSTYDSIWDFGFRIPLLGDHLSLLSLLMAVSMFLYSKINSAQMSSDPSMKSMKFMTLWLMPIMMFFICNNLSSGLSYYYMLSNIITILQTWIIKRFFIDENKIHARLAAKASEPVKKSKFMQRLEAAQKAQEQAMRQQVREQSKKMRR</sequence>
<dbReference type="GO" id="GO:0015031">
    <property type="term" value="P:protein transport"/>
    <property type="evidence" value="ECO:0007669"/>
    <property type="project" value="UniProtKB-KW"/>
</dbReference>
<evidence type="ECO:0000256" key="4">
    <source>
        <dbReference type="ARBA" id="ARBA00022448"/>
    </source>
</evidence>
<dbReference type="CDD" id="cd19961">
    <property type="entry name" value="EcYidC-like_peri"/>
    <property type="match status" value="1"/>
</dbReference>
<gene>
    <name evidence="13 17" type="primary">yidC</name>
    <name evidence="17" type="ORF">IAB93_01160</name>
</gene>
<evidence type="ECO:0000256" key="11">
    <source>
        <dbReference type="ARBA" id="ARBA00033245"/>
    </source>
</evidence>
<evidence type="ECO:0000256" key="7">
    <source>
        <dbReference type="ARBA" id="ARBA00022927"/>
    </source>
</evidence>
<keyword evidence="6 13" id="KW-0812">Transmembrane</keyword>
<protein>
    <recommendedName>
        <fullName evidence="3 13">Membrane protein insertase YidC</fullName>
    </recommendedName>
    <alternativeName>
        <fullName evidence="12 13">Foldase YidC</fullName>
    </alternativeName>
    <alternativeName>
        <fullName evidence="13">Membrane protein YidC</fullName>
    </alternativeName>
    <alternativeName>
        <fullName evidence="11 13">membrane integrase YidC</fullName>
    </alternativeName>
</protein>
<reference evidence="17" key="1">
    <citation type="submission" date="2020-10" db="EMBL/GenBank/DDBJ databases">
        <authorList>
            <person name="Gilroy R."/>
        </authorList>
    </citation>
    <scope>NUCLEOTIDE SEQUENCE</scope>
    <source>
        <strain evidence="17">10037</strain>
    </source>
</reference>
<dbReference type="GO" id="GO:0032977">
    <property type="term" value="F:membrane insertase activity"/>
    <property type="evidence" value="ECO:0007669"/>
    <property type="project" value="InterPro"/>
</dbReference>
<dbReference type="CDD" id="cd20070">
    <property type="entry name" value="5TM_YidC_Alb3"/>
    <property type="match status" value="1"/>
</dbReference>
<keyword evidence="10 13" id="KW-0143">Chaperone</keyword>
<feature type="transmembrane region" description="Helical" evidence="13">
    <location>
        <begin position="496"/>
        <end position="517"/>
    </location>
</feature>
<keyword evidence="9 13" id="KW-0472">Membrane</keyword>
<evidence type="ECO:0000256" key="1">
    <source>
        <dbReference type="ARBA" id="ARBA00004429"/>
    </source>
</evidence>
<proteinExistence type="inferred from homology"/>
<feature type="domain" description="Membrane insertase YidC N-terminal" evidence="16">
    <location>
        <begin position="98"/>
        <end position="357"/>
    </location>
</feature>
<keyword evidence="7 13" id="KW-0653">Protein transport</keyword>
<feature type="transmembrane region" description="Helical" evidence="13">
    <location>
        <begin position="443"/>
        <end position="463"/>
    </location>
</feature>
<organism evidence="17 18">
    <name type="scientific">Candidatus Merdivivens pullistercoris</name>
    <dbReference type="NCBI Taxonomy" id="2840873"/>
    <lineage>
        <taxon>Bacteria</taxon>
        <taxon>Pseudomonadati</taxon>
        <taxon>Bacteroidota</taxon>
        <taxon>Bacteroidia</taxon>
        <taxon>Bacteroidales</taxon>
        <taxon>Muribaculaceae</taxon>
        <taxon>Muribaculaceae incertae sedis</taxon>
        <taxon>Candidatus Merdivivens</taxon>
    </lineage>
</organism>